<name>A0A0F0KPS9_9MICO</name>
<keyword evidence="1" id="KW-0812">Transmembrane</keyword>
<proteinExistence type="predicted"/>
<evidence type="ECO:0000313" key="3">
    <source>
        <dbReference type="Proteomes" id="UP000033725"/>
    </source>
</evidence>
<gene>
    <name evidence="2" type="ORF">RN51_01662</name>
</gene>
<keyword evidence="1" id="KW-1133">Transmembrane helix</keyword>
<keyword evidence="1" id="KW-0472">Membrane</keyword>
<evidence type="ECO:0000313" key="2">
    <source>
        <dbReference type="EMBL" id="KJL22917.1"/>
    </source>
</evidence>
<organism evidence="2 3">
    <name type="scientific">Microbacterium oxydans</name>
    <dbReference type="NCBI Taxonomy" id="82380"/>
    <lineage>
        <taxon>Bacteria</taxon>
        <taxon>Bacillati</taxon>
        <taxon>Actinomycetota</taxon>
        <taxon>Actinomycetes</taxon>
        <taxon>Micrococcales</taxon>
        <taxon>Microbacteriaceae</taxon>
        <taxon>Microbacterium</taxon>
    </lineage>
</organism>
<dbReference type="Proteomes" id="UP000033725">
    <property type="component" value="Unassembled WGS sequence"/>
</dbReference>
<accession>A0A0F0KPS9</accession>
<dbReference type="EMBL" id="JYIV01000024">
    <property type="protein sequence ID" value="KJL22917.1"/>
    <property type="molecule type" value="Genomic_DNA"/>
</dbReference>
<dbReference type="PATRIC" id="fig|82380.10.peg.1671"/>
<comment type="caution">
    <text evidence="2">The sequence shown here is derived from an EMBL/GenBank/DDBJ whole genome shotgun (WGS) entry which is preliminary data.</text>
</comment>
<evidence type="ECO:0000256" key="1">
    <source>
        <dbReference type="SAM" id="Phobius"/>
    </source>
</evidence>
<protein>
    <submittedName>
        <fullName evidence="2">Uncharacterized protein</fullName>
    </submittedName>
</protein>
<sequence>MGMTDYTKTSEQFAAEQARKKPKASKKRIIGWSIGLPLAALVLLIGGILIAPYAKAHVAAAVAPTVTAADAIADEAKTLDAEYVAICSDPAWDEGLALVAGTGSGEAMDSITGACTDLGKRGQAYVTKVEAATSIWTNIGDGFGEVTDTVRAAVAAGDIETAIRILFAQSEEAE</sequence>
<reference evidence="2 3" key="1">
    <citation type="submission" date="2015-02" db="EMBL/GenBank/DDBJ databases">
        <title>Draft genome sequences of ten Microbacterium spp. with emphasis on heavy metal contaminated environments.</title>
        <authorList>
            <person name="Corretto E."/>
        </authorList>
    </citation>
    <scope>NUCLEOTIDE SEQUENCE [LARGE SCALE GENOMIC DNA]</scope>
    <source>
        <strain evidence="2 3">BEL163</strain>
    </source>
</reference>
<feature type="transmembrane region" description="Helical" evidence="1">
    <location>
        <begin position="29"/>
        <end position="54"/>
    </location>
</feature>
<dbReference type="AlphaFoldDB" id="A0A0F0KPS9"/>